<evidence type="ECO:0000259" key="1">
    <source>
        <dbReference type="Pfam" id="PF09348"/>
    </source>
</evidence>
<dbReference type="PANTHER" id="PTHR34202:SF1">
    <property type="entry name" value="UPF0548 PROTEIN"/>
    <property type="match status" value="1"/>
</dbReference>
<dbReference type="Proteomes" id="UP000009170">
    <property type="component" value="Unassembled WGS sequence"/>
</dbReference>
<organism evidence="2 3">
    <name type="scientific">Ostreococcus tauri</name>
    <name type="common">Marine green alga</name>
    <dbReference type="NCBI Taxonomy" id="70448"/>
    <lineage>
        <taxon>Eukaryota</taxon>
        <taxon>Viridiplantae</taxon>
        <taxon>Chlorophyta</taxon>
        <taxon>Mamiellophyceae</taxon>
        <taxon>Mamiellales</taxon>
        <taxon>Bathycoccaceae</taxon>
        <taxon>Ostreococcus</taxon>
    </lineage>
</organism>
<comment type="caution">
    <text evidence="2">The sequence shown here is derived from an EMBL/GenBank/DDBJ whole genome shotgun (WGS) entry which is preliminary data.</text>
</comment>
<proteinExistence type="predicted"/>
<dbReference type="AlphaFoldDB" id="A0A090MA16"/>
<dbReference type="Pfam" id="PF09348">
    <property type="entry name" value="DUF1990"/>
    <property type="match status" value="1"/>
</dbReference>
<protein>
    <recommendedName>
        <fullName evidence="1">DUF1990 domain-containing protein</fullName>
    </recommendedName>
</protein>
<dbReference type="GeneID" id="9831878"/>
<dbReference type="OrthoDB" id="46304at2759"/>
<accession>A0A090MA16</accession>
<gene>
    <name evidence="2" type="ORF">OT_ostta09g00550</name>
</gene>
<dbReference type="EMBL" id="CAID01000009">
    <property type="protein sequence ID" value="CEF98934.1"/>
    <property type="molecule type" value="Genomic_DNA"/>
</dbReference>
<dbReference type="InParanoid" id="A0A090MA16"/>
<evidence type="ECO:0000313" key="3">
    <source>
        <dbReference type="Proteomes" id="UP000009170"/>
    </source>
</evidence>
<dbReference type="KEGG" id="ota:OT_ostta09g00550"/>
<dbReference type="InterPro" id="IPR018960">
    <property type="entry name" value="DUF1990"/>
</dbReference>
<keyword evidence="3" id="KW-1185">Reference proteome</keyword>
<sequence length="214" mass="23705">MFADVAVFPRAPSASERAAVIARGRARSFNYPKELVGTSGVDAREDEAQRARLRAHGWFWAIDRTRARVGRGQGCYERAKRALEAWEHFDLDWARADAERGTEVGGGVCVTTRAGPVWMANPLEIVRLREGARGGGGGKRFAFAHGTLVGHVLAGEERFAVELTSDGEVYYEAYTFSRPAHALSVLGYPVVRLLQKKFHRDSTRAMKRILGESE</sequence>
<dbReference type="PANTHER" id="PTHR34202">
    <property type="entry name" value="UPF0548 PROTEIN"/>
    <property type="match status" value="1"/>
</dbReference>
<feature type="domain" description="DUF1990" evidence="1">
    <location>
        <begin position="57"/>
        <end position="205"/>
    </location>
</feature>
<dbReference type="FunCoup" id="A0A090MA16">
    <property type="interactions" value="246"/>
</dbReference>
<evidence type="ECO:0000313" key="2">
    <source>
        <dbReference type="EMBL" id="CEF98934.1"/>
    </source>
</evidence>
<reference evidence="2 3" key="2">
    <citation type="journal article" date="2014" name="BMC Genomics">
        <title>An improved genome of the model marine alga Ostreococcus tauri unfolds by assessing Illumina de novo assemblies.</title>
        <authorList>
            <person name="Blanc-Mathieu R."/>
            <person name="Verhelst B."/>
            <person name="Derelle E."/>
            <person name="Rombauts S."/>
            <person name="Bouget F.Y."/>
            <person name="Carre I."/>
            <person name="Chateau A."/>
            <person name="Eyre-Walker A."/>
            <person name="Grimsley N."/>
            <person name="Moreau H."/>
            <person name="Piegu B."/>
            <person name="Rivals E."/>
            <person name="Schackwitz W."/>
            <person name="Van de Peer Y."/>
            <person name="Piganeau G."/>
        </authorList>
    </citation>
    <scope>NUCLEOTIDE SEQUENCE [LARGE SCALE GENOMIC DNA]</scope>
    <source>
        <strain evidence="3">OTTH 0595 / CCAP 157/2 / RCC745</strain>
    </source>
</reference>
<reference evidence="3" key="1">
    <citation type="journal article" date="2006" name="Proc. Natl. Acad. Sci. U.S.A.">
        <title>Genome analysis of the smallest free-living eukaryote Ostreococcus tauri unveils many unique features.</title>
        <authorList>
            <person name="Derelle E."/>
            <person name="Ferraz C."/>
            <person name="Rombauts S."/>
            <person name="Rouze P."/>
            <person name="Worden A.Z."/>
            <person name="Robbens S."/>
            <person name="Partensky F."/>
            <person name="Degroeve S."/>
            <person name="Echeynie S."/>
            <person name="Cooke R."/>
            <person name="Saeys Y."/>
            <person name="Wuyts J."/>
            <person name="Jabbari K."/>
            <person name="Bowler C."/>
            <person name="Panaud O."/>
            <person name="Piegu B."/>
            <person name="Ball S.G."/>
            <person name="Ral J.-P."/>
            <person name="Bouget F.-Y."/>
            <person name="Piganeau G."/>
            <person name="De Baets B."/>
            <person name="Picard A."/>
            <person name="Delseny M."/>
            <person name="Demaille J."/>
            <person name="Van de Peer Y."/>
            <person name="Moreau H."/>
        </authorList>
    </citation>
    <scope>NUCLEOTIDE SEQUENCE [LARGE SCALE GENOMIC DNA]</scope>
    <source>
        <strain evidence="3">OTTH 0595 / CCAP 157/2 / RCC745</strain>
    </source>
</reference>
<name>A0A090MA16_OSTTA</name>
<dbReference type="RefSeq" id="XP_022839553.1">
    <property type="nucleotide sequence ID" value="XM_022983274.1"/>
</dbReference>